<protein>
    <submittedName>
        <fullName evidence="3">Uncharacterized protein</fullName>
    </submittedName>
</protein>
<dbReference type="Proteomes" id="UP000233398">
    <property type="component" value="Unassembled WGS sequence"/>
</dbReference>
<dbReference type="EMBL" id="PISP01000001">
    <property type="protein sequence ID" value="PKD44071.1"/>
    <property type="molecule type" value="Genomic_DNA"/>
</dbReference>
<comment type="caution">
    <text evidence="3">The sequence shown here is derived from an EMBL/GenBank/DDBJ whole genome shotgun (WGS) entry which is preliminary data.</text>
</comment>
<feature type="domain" description="Carbohydrate-binding" evidence="1">
    <location>
        <begin position="37"/>
        <end position="198"/>
    </location>
</feature>
<accession>A0A2N0VIP7</accession>
<evidence type="ECO:0000313" key="3">
    <source>
        <dbReference type="EMBL" id="PKD44071.1"/>
    </source>
</evidence>
<dbReference type="AlphaFoldDB" id="A0A2N0VIP7"/>
<dbReference type="OrthoDB" id="9786766at2"/>
<dbReference type="Gene3D" id="2.60.40.1190">
    <property type="match status" value="1"/>
</dbReference>
<name>A0A2N0VIP7_9BACT</name>
<proteinExistence type="predicted"/>
<gene>
    <name evidence="3" type="ORF">CWD77_00935</name>
</gene>
<dbReference type="SUPFAM" id="SSF49344">
    <property type="entry name" value="CBD9-like"/>
    <property type="match status" value="1"/>
</dbReference>
<keyword evidence="4" id="KW-1185">Reference proteome</keyword>
<dbReference type="Pfam" id="PF06452">
    <property type="entry name" value="CBM9_1"/>
    <property type="match status" value="1"/>
</dbReference>
<dbReference type="InterPro" id="IPR010502">
    <property type="entry name" value="Carb-bd_dom_fam9"/>
</dbReference>
<dbReference type="GO" id="GO:0030246">
    <property type="term" value="F:carbohydrate binding"/>
    <property type="evidence" value="ECO:0007669"/>
    <property type="project" value="InterPro"/>
</dbReference>
<evidence type="ECO:0000313" key="4">
    <source>
        <dbReference type="Proteomes" id="UP000233398"/>
    </source>
</evidence>
<organism evidence="3 4">
    <name type="scientific">Rhodohalobacter barkolensis</name>
    <dbReference type="NCBI Taxonomy" id="2053187"/>
    <lineage>
        <taxon>Bacteria</taxon>
        <taxon>Pseudomonadati</taxon>
        <taxon>Balneolota</taxon>
        <taxon>Balneolia</taxon>
        <taxon>Balneolales</taxon>
        <taxon>Balneolaceae</taxon>
        <taxon>Rhodohalobacter</taxon>
    </lineage>
</organism>
<evidence type="ECO:0000259" key="2">
    <source>
        <dbReference type="Pfam" id="PF19313"/>
    </source>
</evidence>
<evidence type="ECO:0000259" key="1">
    <source>
        <dbReference type="Pfam" id="PF06452"/>
    </source>
</evidence>
<dbReference type="InterPro" id="IPR045670">
    <property type="entry name" value="DUF5916"/>
</dbReference>
<dbReference type="GO" id="GO:0004553">
    <property type="term" value="F:hydrolase activity, hydrolyzing O-glycosyl compounds"/>
    <property type="evidence" value="ECO:0007669"/>
    <property type="project" value="InterPro"/>
</dbReference>
<dbReference type="CDD" id="cd09618">
    <property type="entry name" value="CBM9_like_2"/>
    <property type="match status" value="1"/>
</dbReference>
<dbReference type="GO" id="GO:0016052">
    <property type="term" value="P:carbohydrate catabolic process"/>
    <property type="evidence" value="ECO:0007669"/>
    <property type="project" value="InterPro"/>
</dbReference>
<dbReference type="RefSeq" id="WP_101071331.1">
    <property type="nucleotide sequence ID" value="NZ_PISP01000001.1"/>
</dbReference>
<reference evidence="3 4" key="1">
    <citation type="submission" date="2017-11" db="EMBL/GenBank/DDBJ databases">
        <title>Rhodohalobacter 15182 sp. nov., isolated from a salt lake.</title>
        <authorList>
            <person name="Han S."/>
        </authorList>
    </citation>
    <scope>NUCLEOTIDE SEQUENCE [LARGE SCALE GENOMIC DNA]</scope>
    <source>
        <strain evidence="3 4">15182</strain>
    </source>
</reference>
<dbReference type="Pfam" id="PF19313">
    <property type="entry name" value="DUF5916"/>
    <property type="match status" value="1"/>
</dbReference>
<sequence>MNILLAFTFALLFQVAPQTVDKKSPINIQRLSSPVTIDGIPDEPAWQEIKPFPMQVYQPVYGGEMSNRTVIKVTYDDKYLYIAGELYDSEPENIVANTLYRNRYSGDETFAIILDSFNDNETAKWFFVTPTGVRVDQQISNDSEGGNSFNRDWNTHWDAAAEITEDGWFAEIRIPFSSLGFREVNNEVIMGLITYRWDARRAERHIFPDIAPEWSRGFTKPSQAQKVRFTGIEYEKPVYITPYLLGGFEQSNLLNTSGDAYQTGTDYVTEAGLDIKYPITGNMNLDLTLNTDFAQVEADEAQINLNRTPLFFPEKRQFFQERSDIFDFNLGGNNALFYSRRIGLEQGQQVRILGGLRLAGRTGKWDVGVLNMQTDRLNSIDQPAENFGVYRMKQNIINQNSHAGGMVTNRLGFDGSYNIGTGFDLLYNYTRNHFLDFKTATTFDNRTGSNLFDQSIFRVNLLKRSSTGFYYDFSFIRSGDQYLPEIGFNSRFDYTQLNLELAYGYFNDPESSIRIVNPSLEGSAFLRNEDQSIESINIEQSWEIELKNDTEFELAGGLWYEDLRLPLIFSDNATVETGSYTFYGAEASYQMSNSRQVRTSISGQARTFYDGYQYSFTFSPAWNASKHFEISADAELNYLSFPDRDQTEYLHLFRVRSIAALNTHLSLQVLSQYNHLARQVGTNARFRYNFSEGHDFWVVYSEVSNRELNRITPTLPRFENRTVLIKYTYTFY</sequence>
<feature type="domain" description="DUF5916" evidence="2">
    <location>
        <begin position="261"/>
        <end position="692"/>
    </location>
</feature>